<name>A0ABR3MW02_9TELE</name>
<comment type="caution">
    <text evidence="2">The sequence shown here is derived from an EMBL/GenBank/DDBJ whole genome shotgun (WGS) entry which is preliminary data.</text>
</comment>
<reference evidence="2 3" key="1">
    <citation type="submission" date="2023-09" db="EMBL/GenBank/DDBJ databases">
        <authorList>
            <person name="Wang M."/>
        </authorList>
    </citation>
    <scope>NUCLEOTIDE SEQUENCE [LARGE SCALE GENOMIC DNA]</scope>
    <source>
        <strain evidence="2">GT-2023</strain>
        <tissue evidence="2">Liver</tissue>
    </source>
</reference>
<evidence type="ECO:0008006" key="4">
    <source>
        <dbReference type="Google" id="ProtNLM"/>
    </source>
</evidence>
<proteinExistence type="predicted"/>
<dbReference type="InterPro" id="IPR001969">
    <property type="entry name" value="Aspartic_peptidase_AS"/>
</dbReference>
<dbReference type="Proteomes" id="UP001558613">
    <property type="component" value="Unassembled WGS sequence"/>
</dbReference>
<dbReference type="EMBL" id="JAYMGO010000009">
    <property type="protein sequence ID" value="KAL1268809.1"/>
    <property type="molecule type" value="Genomic_DNA"/>
</dbReference>
<dbReference type="PANTHER" id="PTHR47510">
    <property type="entry name" value="REVERSE TRANSCRIPTASE DOMAIN-CONTAINING PROTEIN"/>
    <property type="match status" value="1"/>
</dbReference>
<evidence type="ECO:0000256" key="1">
    <source>
        <dbReference type="SAM" id="MobiDB-lite"/>
    </source>
</evidence>
<feature type="region of interest" description="Disordered" evidence="1">
    <location>
        <begin position="78"/>
        <end position="117"/>
    </location>
</feature>
<dbReference type="InterPro" id="IPR021109">
    <property type="entry name" value="Peptidase_aspartic_dom_sf"/>
</dbReference>
<evidence type="ECO:0000313" key="2">
    <source>
        <dbReference type="EMBL" id="KAL1268809.1"/>
    </source>
</evidence>
<accession>A0ABR3MW02</accession>
<protein>
    <recommendedName>
        <fullName evidence="4">Peptidase A2 domain-containing protein</fullName>
    </recommendedName>
</protein>
<feature type="region of interest" description="Disordered" evidence="1">
    <location>
        <begin position="42"/>
        <end position="63"/>
    </location>
</feature>
<feature type="compositionally biased region" description="Polar residues" evidence="1">
    <location>
        <begin position="79"/>
        <end position="116"/>
    </location>
</feature>
<evidence type="ECO:0000313" key="3">
    <source>
        <dbReference type="Proteomes" id="UP001558613"/>
    </source>
</evidence>
<dbReference type="SUPFAM" id="SSF50630">
    <property type="entry name" value="Acid proteases"/>
    <property type="match status" value="1"/>
</dbReference>
<dbReference type="PROSITE" id="PS00141">
    <property type="entry name" value="ASP_PROTEASE"/>
    <property type="match status" value="1"/>
</dbReference>
<keyword evidence="3" id="KW-1185">Reference proteome</keyword>
<sequence>MTLKNIKPYLASQLRSRVNTVDELVKLGLQLEKDHAQQLHYEGSFTHSPPQKPITNRPTDRPSVQCWRCKGQHLPGNCPLNSTLQPAHSSSQHPSTENKRFNQPQKSGVTPSNNAMSVIVPPKTSKFETFTTTASNASNVFDPIPQQLVVPINIGAWNGKAIVDTGASYTLLHESLWKELRPHDNLRPWTLGPICLANGRKRRRRRGRRGGLHVKLRTHLDFPSMRCGDRSELGSAGRSRECYRWLRLVGPDSGVLSPCPRRRKTSTRLGHTLDLIISRGVTVSICEVLDFPISDHSLIRFDIRAVPPAPTSIAPQRRRIITSSTVDDFVAAFTASDLCSATDLAPSLCPDLFLSSFHTICSQIMDSVAPYKVMGTKSPSDPWLNDTTRALRRRCRQAECKWKKDRLQVSLEMFRDSLSIYQKAVKDAKGQYLSNLINSNSHRPGILFSTINSVKNPVSVGLNDVSELTCNAFKQYFLDKVLSVRQAIILAPAVVTPSQAAQCVLENFETVTLMDLKKAVHELKATICPLDAVPARIMKEAIDIVGPCLVSFINRCLSLGTVPTALKHAIVRPLLKKSNLDPSILSNFRPISHLPFL</sequence>
<dbReference type="PANTHER" id="PTHR47510:SF3">
    <property type="entry name" value="ENDO_EXONUCLEASE_PHOSPHATASE DOMAIN-CONTAINING PROTEIN"/>
    <property type="match status" value="1"/>
</dbReference>
<feature type="compositionally biased region" description="Polar residues" evidence="1">
    <location>
        <begin position="45"/>
        <end position="57"/>
    </location>
</feature>
<gene>
    <name evidence="2" type="ORF">QQF64_034172</name>
</gene>
<organism evidence="2 3">
    <name type="scientific">Cirrhinus molitorella</name>
    <name type="common">mud carp</name>
    <dbReference type="NCBI Taxonomy" id="172907"/>
    <lineage>
        <taxon>Eukaryota</taxon>
        <taxon>Metazoa</taxon>
        <taxon>Chordata</taxon>
        <taxon>Craniata</taxon>
        <taxon>Vertebrata</taxon>
        <taxon>Euteleostomi</taxon>
        <taxon>Actinopterygii</taxon>
        <taxon>Neopterygii</taxon>
        <taxon>Teleostei</taxon>
        <taxon>Ostariophysi</taxon>
        <taxon>Cypriniformes</taxon>
        <taxon>Cyprinidae</taxon>
        <taxon>Labeoninae</taxon>
        <taxon>Labeonini</taxon>
        <taxon>Cirrhinus</taxon>
    </lineage>
</organism>